<dbReference type="NCBIfam" id="NF047658">
    <property type="entry name" value="HYC_CC_PP"/>
    <property type="match status" value="1"/>
</dbReference>
<dbReference type="InterPro" id="IPR058060">
    <property type="entry name" value="HYC_CC_PP"/>
</dbReference>
<gene>
    <name evidence="1" type="ORF">SAMN05216480_1273</name>
</gene>
<dbReference type="Proteomes" id="UP000199138">
    <property type="component" value="Unassembled WGS sequence"/>
</dbReference>
<sequence length="131" mass="14509">MLLACVTVSSTMSFSVHQHYCSNTLVGISLHELPHQMCCEQFLTSTTQQQFHQASHCCHDKHHIIQGQQELQDTAHGFSTHVMVFDLPVLPSDAVAIHVTQTATPDKQGSAGPPNRDRATAIYLLNETFLI</sequence>
<dbReference type="AlphaFoldDB" id="A0A1I7IZP0"/>
<name>A0A1I7IZP0_9FLAO</name>
<reference evidence="1 2" key="1">
    <citation type="submission" date="2016-10" db="EMBL/GenBank/DDBJ databases">
        <authorList>
            <person name="de Groot N.N."/>
        </authorList>
    </citation>
    <scope>NUCLEOTIDE SEQUENCE [LARGE SCALE GENOMIC DNA]</scope>
    <source>
        <strain evidence="1 2">CGMCC 1.12333</strain>
    </source>
</reference>
<keyword evidence="2" id="KW-1185">Reference proteome</keyword>
<protein>
    <submittedName>
        <fullName evidence="1">Uncharacterized protein</fullName>
    </submittedName>
</protein>
<evidence type="ECO:0000313" key="1">
    <source>
        <dbReference type="EMBL" id="SFU78390.1"/>
    </source>
</evidence>
<proteinExistence type="predicted"/>
<dbReference type="EMBL" id="FPBK01000027">
    <property type="protein sequence ID" value="SFU78390.1"/>
    <property type="molecule type" value="Genomic_DNA"/>
</dbReference>
<evidence type="ECO:0000313" key="2">
    <source>
        <dbReference type="Proteomes" id="UP000199138"/>
    </source>
</evidence>
<dbReference type="Pfam" id="PF26622">
    <property type="entry name" value="DUF8199"/>
    <property type="match status" value="1"/>
</dbReference>
<accession>A0A1I7IZP0</accession>
<dbReference type="InterPro" id="IPR058512">
    <property type="entry name" value="DUF8199"/>
</dbReference>
<organism evidence="1 2">
    <name type="scientific">Pustulibacterium marinum</name>
    <dbReference type="NCBI Taxonomy" id="1224947"/>
    <lineage>
        <taxon>Bacteria</taxon>
        <taxon>Pseudomonadati</taxon>
        <taxon>Bacteroidota</taxon>
        <taxon>Flavobacteriia</taxon>
        <taxon>Flavobacteriales</taxon>
        <taxon>Flavobacteriaceae</taxon>
        <taxon>Pustulibacterium</taxon>
    </lineage>
</organism>
<dbReference type="STRING" id="1224947.SAMN05216480_1273"/>